<dbReference type="InterPro" id="IPR029063">
    <property type="entry name" value="SAM-dependent_MTases_sf"/>
</dbReference>
<evidence type="ECO:0000313" key="3">
    <source>
        <dbReference type="Proteomes" id="UP000183940"/>
    </source>
</evidence>
<evidence type="ECO:0000259" key="1">
    <source>
        <dbReference type="PROSITE" id="PS50166"/>
    </source>
</evidence>
<comment type="caution">
    <text evidence="2">The sequence shown here is derived from an EMBL/GenBank/DDBJ whole genome shotgun (WGS) entry which is preliminary data.</text>
</comment>
<dbReference type="SUPFAM" id="SSF53335">
    <property type="entry name" value="S-adenosyl-L-methionine-dependent methyltransferases"/>
    <property type="match status" value="1"/>
</dbReference>
<reference evidence="2" key="1">
    <citation type="submission" date="2016-10" db="EMBL/GenBank/DDBJ databases">
        <title>CRISPR-Cas defence system in Roseofilum reptotaenium: evidence of a bacteriophage-cyanobacterium arms race in the coral black band disease.</title>
        <authorList>
            <person name="Buerger P."/>
            <person name="Wood-Charlson E.M."/>
            <person name="Weynberg K.D."/>
            <person name="Willis B."/>
            <person name="Van Oppen M.J."/>
        </authorList>
    </citation>
    <scope>NUCLEOTIDE SEQUENCE [LARGE SCALE GENOMIC DNA]</scope>
    <source>
        <strain evidence="2">AO1-A</strain>
    </source>
</reference>
<dbReference type="GO" id="GO:0031267">
    <property type="term" value="F:small GTPase binding"/>
    <property type="evidence" value="ECO:0007669"/>
    <property type="project" value="InterPro"/>
</dbReference>
<protein>
    <recommendedName>
        <fullName evidence="1">Importin N-terminal domain-containing protein</fullName>
    </recommendedName>
</protein>
<accession>A0A1L9QS58</accession>
<sequence>MCDQSCIEFANKILKSEDVRGKSVIEVGAYDINGSLRSMVEALEPLSYKGVDIAMGPGVDEVSNAEDLVKHYGAEQFDLLICTEVVEHVQDWRTVISNLKNVLKPHGILLLTTRSKGFPYHSAPADYWRYQISDMEIIFSDFSIEVLEKDPDQPGVFIKARKPENFQEKDLTDHLLYSIVKHKKLITINDEEVNQIDRYWNEIELAVRRKLSILLPESTKRFVKKKILRIL</sequence>
<dbReference type="STRING" id="1925591.BI308_11070"/>
<evidence type="ECO:0000313" key="2">
    <source>
        <dbReference type="EMBL" id="OJJ25503.1"/>
    </source>
</evidence>
<dbReference type="InterPro" id="IPR001494">
    <property type="entry name" value="Importin-beta_N"/>
</dbReference>
<keyword evidence="3" id="KW-1185">Reference proteome</keyword>
<dbReference type="EMBL" id="MLAW01000016">
    <property type="protein sequence ID" value="OJJ25503.1"/>
    <property type="molecule type" value="Genomic_DNA"/>
</dbReference>
<name>A0A1L9QS58_9CYAN</name>
<feature type="domain" description="Importin N-terminal" evidence="1">
    <location>
        <begin position="194"/>
        <end position="231"/>
    </location>
</feature>
<proteinExistence type="predicted"/>
<gene>
    <name evidence="2" type="ORF">BI308_11070</name>
</gene>
<dbReference type="Proteomes" id="UP000183940">
    <property type="component" value="Unassembled WGS sequence"/>
</dbReference>
<organism evidence="2 3">
    <name type="scientific">Roseofilum reptotaenium AO1-A</name>
    <dbReference type="NCBI Taxonomy" id="1925591"/>
    <lineage>
        <taxon>Bacteria</taxon>
        <taxon>Bacillati</taxon>
        <taxon>Cyanobacteriota</taxon>
        <taxon>Cyanophyceae</taxon>
        <taxon>Desertifilales</taxon>
        <taxon>Desertifilaceae</taxon>
        <taxon>Roseofilum</taxon>
    </lineage>
</organism>
<dbReference type="AlphaFoldDB" id="A0A1L9QS58"/>
<dbReference type="Gene3D" id="3.40.50.150">
    <property type="entry name" value="Vaccinia Virus protein VP39"/>
    <property type="match status" value="1"/>
</dbReference>
<dbReference type="GO" id="GO:0006886">
    <property type="term" value="P:intracellular protein transport"/>
    <property type="evidence" value="ECO:0007669"/>
    <property type="project" value="InterPro"/>
</dbReference>
<dbReference type="PROSITE" id="PS50166">
    <property type="entry name" value="IMPORTIN_B_NT"/>
    <property type="match status" value="1"/>
</dbReference>
<dbReference type="Pfam" id="PF13489">
    <property type="entry name" value="Methyltransf_23"/>
    <property type="match status" value="1"/>
</dbReference>